<dbReference type="EMBL" id="JAUJYO010000021">
    <property type="protein sequence ID" value="KAK1284123.1"/>
    <property type="molecule type" value="Genomic_DNA"/>
</dbReference>
<name>A0AAV9C748_ACOCL</name>
<accession>A0AAV9C748</accession>
<organism evidence="2 3">
    <name type="scientific">Acorus calamus</name>
    <name type="common">Sweet flag</name>
    <dbReference type="NCBI Taxonomy" id="4465"/>
    <lineage>
        <taxon>Eukaryota</taxon>
        <taxon>Viridiplantae</taxon>
        <taxon>Streptophyta</taxon>
        <taxon>Embryophyta</taxon>
        <taxon>Tracheophyta</taxon>
        <taxon>Spermatophyta</taxon>
        <taxon>Magnoliopsida</taxon>
        <taxon>Liliopsida</taxon>
        <taxon>Acoraceae</taxon>
        <taxon>Acorus</taxon>
    </lineage>
</organism>
<evidence type="ECO:0000313" key="3">
    <source>
        <dbReference type="Proteomes" id="UP001180020"/>
    </source>
</evidence>
<dbReference type="AlphaFoldDB" id="A0AAV9C748"/>
<keyword evidence="3" id="KW-1185">Reference proteome</keyword>
<dbReference type="PANTHER" id="PTHR23329:SF1">
    <property type="entry name" value="TUFTELIN-INTERACTING PROTEIN 11"/>
    <property type="match status" value="1"/>
</dbReference>
<sequence length="202" mass="22675">MCAPRQATADRDAPVQSSHGFSGLGFVNPQDSAGEEAEAEEVEEEFLPTAFGRKLKEGAAARREREKEQKSRDSERKPVTKRRSAGSEAIGEFKKHTKGIGMKMGNKGGGLGKNQQPVEANLRPKNMGMGFKDYKENKTPAFENEEETKKEPLLSASAPSAKPKEKHKRSKENHRTRKNEYMTAEEVFKRVEEEVEEKRTPK</sequence>
<proteinExistence type="predicted"/>
<gene>
    <name evidence="2" type="ORF">QJS10_CPB21g00987</name>
</gene>
<feature type="region of interest" description="Disordered" evidence="1">
    <location>
        <begin position="1"/>
        <end position="183"/>
    </location>
</feature>
<protein>
    <submittedName>
        <fullName evidence="2">Uncharacterized protein</fullName>
    </submittedName>
</protein>
<dbReference type="InterPro" id="IPR045211">
    <property type="entry name" value="TFP11/STIP/Ntr1"/>
</dbReference>
<dbReference type="GO" id="GO:0000390">
    <property type="term" value="P:spliceosomal complex disassembly"/>
    <property type="evidence" value="ECO:0007669"/>
    <property type="project" value="InterPro"/>
</dbReference>
<reference evidence="2" key="2">
    <citation type="submission" date="2023-06" db="EMBL/GenBank/DDBJ databases">
        <authorList>
            <person name="Ma L."/>
            <person name="Liu K.-W."/>
            <person name="Li Z."/>
            <person name="Hsiao Y.-Y."/>
            <person name="Qi Y."/>
            <person name="Fu T."/>
            <person name="Tang G."/>
            <person name="Zhang D."/>
            <person name="Sun W.-H."/>
            <person name="Liu D.-K."/>
            <person name="Li Y."/>
            <person name="Chen G.-Z."/>
            <person name="Liu X.-D."/>
            <person name="Liao X.-Y."/>
            <person name="Jiang Y.-T."/>
            <person name="Yu X."/>
            <person name="Hao Y."/>
            <person name="Huang J."/>
            <person name="Zhao X.-W."/>
            <person name="Ke S."/>
            <person name="Chen Y.-Y."/>
            <person name="Wu W.-L."/>
            <person name="Hsu J.-L."/>
            <person name="Lin Y.-F."/>
            <person name="Huang M.-D."/>
            <person name="Li C.-Y."/>
            <person name="Huang L."/>
            <person name="Wang Z.-W."/>
            <person name="Zhao X."/>
            <person name="Zhong W.-Y."/>
            <person name="Peng D.-H."/>
            <person name="Ahmad S."/>
            <person name="Lan S."/>
            <person name="Zhang J.-S."/>
            <person name="Tsai W.-C."/>
            <person name="Van De Peer Y."/>
            <person name="Liu Z.-J."/>
        </authorList>
    </citation>
    <scope>NUCLEOTIDE SEQUENCE</scope>
    <source>
        <strain evidence="2">CP</strain>
        <tissue evidence="2">Leaves</tissue>
    </source>
</reference>
<comment type="caution">
    <text evidence="2">The sequence shown here is derived from an EMBL/GenBank/DDBJ whole genome shotgun (WGS) entry which is preliminary data.</text>
</comment>
<dbReference type="Proteomes" id="UP001180020">
    <property type="component" value="Unassembled WGS sequence"/>
</dbReference>
<feature type="compositionally biased region" description="Basic and acidic residues" evidence="1">
    <location>
        <begin position="54"/>
        <end position="78"/>
    </location>
</feature>
<reference evidence="2" key="1">
    <citation type="journal article" date="2023" name="Nat. Commun.">
        <title>Diploid and tetraploid genomes of Acorus and the evolution of monocots.</title>
        <authorList>
            <person name="Ma L."/>
            <person name="Liu K.W."/>
            <person name="Li Z."/>
            <person name="Hsiao Y.Y."/>
            <person name="Qi Y."/>
            <person name="Fu T."/>
            <person name="Tang G.D."/>
            <person name="Zhang D."/>
            <person name="Sun W.H."/>
            <person name="Liu D.K."/>
            <person name="Li Y."/>
            <person name="Chen G.Z."/>
            <person name="Liu X.D."/>
            <person name="Liao X.Y."/>
            <person name="Jiang Y.T."/>
            <person name="Yu X."/>
            <person name="Hao Y."/>
            <person name="Huang J."/>
            <person name="Zhao X.W."/>
            <person name="Ke S."/>
            <person name="Chen Y.Y."/>
            <person name="Wu W.L."/>
            <person name="Hsu J.L."/>
            <person name="Lin Y.F."/>
            <person name="Huang M.D."/>
            <person name="Li C.Y."/>
            <person name="Huang L."/>
            <person name="Wang Z.W."/>
            <person name="Zhao X."/>
            <person name="Zhong W.Y."/>
            <person name="Peng D.H."/>
            <person name="Ahmad S."/>
            <person name="Lan S."/>
            <person name="Zhang J.S."/>
            <person name="Tsai W.C."/>
            <person name="Van de Peer Y."/>
            <person name="Liu Z.J."/>
        </authorList>
    </citation>
    <scope>NUCLEOTIDE SEQUENCE</scope>
    <source>
        <strain evidence="2">CP</strain>
    </source>
</reference>
<feature type="compositionally biased region" description="Basic residues" evidence="1">
    <location>
        <begin position="164"/>
        <end position="177"/>
    </location>
</feature>
<dbReference type="GO" id="GO:0071008">
    <property type="term" value="C:U2-type post-mRNA release spliceosomal complex"/>
    <property type="evidence" value="ECO:0007669"/>
    <property type="project" value="TreeGrafter"/>
</dbReference>
<feature type="compositionally biased region" description="Acidic residues" evidence="1">
    <location>
        <begin position="33"/>
        <end position="46"/>
    </location>
</feature>
<dbReference type="PANTHER" id="PTHR23329">
    <property type="entry name" value="TUFTELIN-INTERACTING PROTEIN 11-RELATED"/>
    <property type="match status" value="1"/>
</dbReference>
<evidence type="ECO:0000256" key="1">
    <source>
        <dbReference type="SAM" id="MobiDB-lite"/>
    </source>
</evidence>
<evidence type="ECO:0000313" key="2">
    <source>
        <dbReference type="EMBL" id="KAK1284123.1"/>
    </source>
</evidence>